<keyword evidence="1" id="KW-1133">Transmembrane helix</keyword>
<evidence type="ECO:0000313" key="2">
    <source>
        <dbReference type="EMBL" id="SDU70265.1"/>
    </source>
</evidence>
<gene>
    <name evidence="2" type="ORF">SAMN04489801_6219</name>
</gene>
<evidence type="ECO:0000256" key="1">
    <source>
        <dbReference type="SAM" id="Phobius"/>
    </source>
</evidence>
<dbReference type="EMBL" id="LT629796">
    <property type="protein sequence ID" value="SDU70265.1"/>
    <property type="molecule type" value="Genomic_DNA"/>
</dbReference>
<proteinExistence type="predicted"/>
<feature type="transmembrane region" description="Helical" evidence="1">
    <location>
        <begin position="169"/>
        <end position="189"/>
    </location>
</feature>
<evidence type="ECO:0008006" key="4">
    <source>
        <dbReference type="Google" id="ProtNLM"/>
    </source>
</evidence>
<dbReference type="Proteomes" id="UP000182476">
    <property type="component" value="Chromosome I"/>
</dbReference>
<sequence length="194" mass="22326">MNFLSAYGKEIVSLIVPLLTWLLNSGLKAKAKLVWTSPHSFHFLVQEPLKDPDGQILSTTQRVCTASIRVINSGRETANKIELVFNWKPQYINIWPVRHYEHKTDQDSRHILIFDNLSPKEEIGIEIMCINADLPALLVVRCAECTAQNVRLSWFRYTSPLKINIARMLMFLGASTFLYWVIVLVQFLVLRTPN</sequence>
<reference evidence="2 3" key="1">
    <citation type="submission" date="2016-10" db="EMBL/GenBank/DDBJ databases">
        <authorList>
            <person name="Varghese N."/>
            <person name="Submissions S."/>
        </authorList>
    </citation>
    <scope>NUCLEOTIDE SEQUENCE [LARGE SCALE GENOMIC DNA]</scope>
    <source>
        <strain evidence="2 3">LMG 21607</strain>
    </source>
</reference>
<accession>A0ABY0W2H4</accession>
<keyword evidence="3" id="KW-1185">Reference proteome</keyword>
<name>A0ABY0W2H4_9PSED</name>
<keyword evidence="1" id="KW-0812">Transmembrane</keyword>
<protein>
    <recommendedName>
        <fullName evidence="4">Ig-like domain-containing protein</fullName>
    </recommendedName>
</protein>
<organism evidence="2 3">
    <name type="scientific">Pseudomonas mandelii</name>
    <dbReference type="NCBI Taxonomy" id="75612"/>
    <lineage>
        <taxon>Bacteria</taxon>
        <taxon>Pseudomonadati</taxon>
        <taxon>Pseudomonadota</taxon>
        <taxon>Gammaproteobacteria</taxon>
        <taxon>Pseudomonadales</taxon>
        <taxon>Pseudomonadaceae</taxon>
        <taxon>Pseudomonas</taxon>
    </lineage>
</organism>
<evidence type="ECO:0000313" key="3">
    <source>
        <dbReference type="Proteomes" id="UP000182476"/>
    </source>
</evidence>
<keyword evidence="1" id="KW-0472">Membrane</keyword>